<sequence>MPPSKYRSVPQLPVPEGHSGYDELNLGRLALISGQKTVPANLQRWQKQALTPDGRPVIITCTVPADQVVPHGLDNDFMVGLLNLCFEAGLPDGPFTVSAYALLKTAGLPDTAQYYRSLQESLIRLNKASYTIDEGWYASGTQTWTTQSFAQLSYLSYVRSKAGIRGTSVITVQLAPPIMESLRAGYIKPLDVEFYRSLSQPLVRAVYRQLDALHFDERTANGLVPEISAPLMAWSSRLGLTSDRTDNLSRTLAPAHKELLARQYIVEADITGRGRDKIVRYVFGPPPEGQHPQLAALLSERGVKQGVAVRLSTVFPERIEEAARRFDHYLKVSTRPVVNRGGLMVAMVQRPEDFADLPATTAAKTAPAARAKTSRREQQDLEAKDAKDRASIAALEGQELVDWALRQLTLMGVLKRLPLQLRAPLGEALHARTLDARLLVQQATRALSGGSPALDALLEDLQGHLNGSRSFRGTELHASPVVSE</sequence>
<comment type="caution">
    <text evidence="2">The sequence shown here is derived from an EMBL/GenBank/DDBJ whole genome shotgun (WGS) entry which is preliminary data.</text>
</comment>
<keyword evidence="3" id="KW-1185">Reference proteome</keyword>
<dbReference type="EMBL" id="JACHFL010000053">
    <property type="protein sequence ID" value="MBB5366492.1"/>
    <property type="molecule type" value="Genomic_DNA"/>
</dbReference>
<dbReference type="AlphaFoldDB" id="A0A7W8K0A1"/>
<dbReference type="Pfam" id="PF10134">
    <property type="entry name" value="RPA"/>
    <property type="match status" value="1"/>
</dbReference>
<name>A0A7W8K0A1_9DEIO</name>
<organism evidence="2 3">
    <name type="scientific">Deinococcus humi</name>
    <dbReference type="NCBI Taxonomy" id="662880"/>
    <lineage>
        <taxon>Bacteria</taxon>
        <taxon>Thermotogati</taxon>
        <taxon>Deinococcota</taxon>
        <taxon>Deinococci</taxon>
        <taxon>Deinococcales</taxon>
        <taxon>Deinococcaceae</taxon>
        <taxon>Deinococcus</taxon>
    </lineage>
</organism>
<dbReference type="RefSeq" id="WP_184138555.1">
    <property type="nucleotide sequence ID" value="NZ_JACHFL010000053.1"/>
</dbReference>
<feature type="compositionally biased region" description="Low complexity" evidence="1">
    <location>
        <begin position="361"/>
        <end position="371"/>
    </location>
</feature>
<accession>A0A7W8K0A1</accession>
<evidence type="ECO:0000313" key="2">
    <source>
        <dbReference type="EMBL" id="MBB5366492.1"/>
    </source>
</evidence>
<feature type="region of interest" description="Disordered" evidence="1">
    <location>
        <begin position="361"/>
        <end position="382"/>
    </location>
</feature>
<reference evidence="2 3" key="1">
    <citation type="submission" date="2020-08" db="EMBL/GenBank/DDBJ databases">
        <title>Genomic Encyclopedia of Type Strains, Phase IV (KMG-IV): sequencing the most valuable type-strain genomes for metagenomic binning, comparative biology and taxonomic classification.</title>
        <authorList>
            <person name="Goeker M."/>
        </authorList>
    </citation>
    <scope>NUCLEOTIDE SEQUENCE [LARGE SCALE GENOMIC DNA]</scope>
    <source>
        <strain evidence="2 3">DSM 27939</strain>
    </source>
</reference>
<proteinExistence type="predicted"/>
<dbReference type="Proteomes" id="UP000552709">
    <property type="component" value="Unassembled WGS sequence"/>
</dbReference>
<evidence type="ECO:0000313" key="3">
    <source>
        <dbReference type="Proteomes" id="UP000552709"/>
    </source>
</evidence>
<protein>
    <submittedName>
        <fullName evidence="2">Plasmid replication initiation protein</fullName>
    </submittedName>
</protein>
<gene>
    <name evidence="2" type="ORF">HNQ08_005624</name>
</gene>
<evidence type="ECO:0000256" key="1">
    <source>
        <dbReference type="SAM" id="MobiDB-lite"/>
    </source>
</evidence>
<dbReference type="InterPro" id="IPR018777">
    <property type="entry name" value="Replication_initiator_prot_A"/>
</dbReference>